<dbReference type="HAMAP" id="MF_00167">
    <property type="entry name" value="CsrA"/>
    <property type="match status" value="1"/>
</dbReference>
<comment type="subcellular location">
    <subcellularLocation>
        <location evidence="5">Cytoplasm</location>
    </subcellularLocation>
</comment>
<evidence type="ECO:0000256" key="2">
    <source>
        <dbReference type="ARBA" id="ARBA00022491"/>
    </source>
</evidence>
<comment type="caution">
    <text evidence="6">The sequence shown here is derived from an EMBL/GenBank/DDBJ whole genome shotgun (WGS) entry which is preliminary data.</text>
</comment>
<evidence type="ECO:0000313" key="6">
    <source>
        <dbReference type="EMBL" id="NIZ69970.1"/>
    </source>
</evidence>
<dbReference type="RefSeq" id="WP_167696038.1">
    <property type="nucleotide sequence ID" value="NZ_CP118181.1"/>
</dbReference>
<dbReference type="NCBIfam" id="NF002469">
    <property type="entry name" value="PRK01712.1"/>
    <property type="match status" value="1"/>
</dbReference>
<dbReference type="FunFam" id="2.60.40.4380:FF:000002">
    <property type="entry name" value="Translational regulator CsrA"/>
    <property type="match status" value="1"/>
</dbReference>
<comment type="subunit">
    <text evidence="5">Homodimer; the beta-strands of each monomer intercalate to form a hydrophobic core, while the alpha-helices form wings that extend away from the core.</text>
</comment>
<dbReference type="GO" id="GO:0006402">
    <property type="term" value="P:mRNA catabolic process"/>
    <property type="evidence" value="ECO:0007669"/>
    <property type="project" value="InterPro"/>
</dbReference>
<keyword evidence="7" id="KW-1185">Reference proteome</keyword>
<evidence type="ECO:0000313" key="7">
    <source>
        <dbReference type="Proteomes" id="UP000778951"/>
    </source>
</evidence>
<dbReference type="AlphaFoldDB" id="A0A968GLG3"/>
<dbReference type="InterPro" id="IPR036107">
    <property type="entry name" value="CsrA_sf"/>
</dbReference>
<accession>A0A968GLG3</accession>
<dbReference type="GO" id="GO:0006109">
    <property type="term" value="P:regulation of carbohydrate metabolic process"/>
    <property type="evidence" value="ECO:0007669"/>
    <property type="project" value="InterPro"/>
</dbReference>
<evidence type="ECO:0000256" key="3">
    <source>
        <dbReference type="ARBA" id="ARBA00022845"/>
    </source>
</evidence>
<dbReference type="GO" id="GO:0045947">
    <property type="term" value="P:negative regulation of translational initiation"/>
    <property type="evidence" value="ECO:0007669"/>
    <property type="project" value="UniProtKB-UniRule"/>
</dbReference>
<dbReference type="SUPFAM" id="SSF117130">
    <property type="entry name" value="CsrA-like"/>
    <property type="match status" value="1"/>
</dbReference>
<dbReference type="InterPro" id="IPR003751">
    <property type="entry name" value="CsrA"/>
</dbReference>
<keyword evidence="1 5" id="KW-0963">Cytoplasm</keyword>
<reference evidence="6" key="1">
    <citation type="submission" date="2020-03" db="EMBL/GenBank/DDBJ databases">
        <title>Spirochaetal bacteria isolated from arthropods constitute a novel genus Entomospira genus novum within the order Spirochaetales.</title>
        <authorList>
            <person name="Grana-Miraglia L."/>
            <person name="Sikutova S."/>
            <person name="Fingerle V."/>
            <person name="Sing A."/>
            <person name="Castillo-Ramirez S."/>
            <person name="Margos G."/>
            <person name="Rudolf I."/>
        </authorList>
    </citation>
    <scope>NUCLEOTIDE SEQUENCE</scope>
    <source>
        <strain evidence="6">BR149</strain>
    </source>
</reference>
<keyword evidence="5" id="KW-1005">Bacterial flagellum biogenesis</keyword>
<evidence type="ECO:0000256" key="4">
    <source>
        <dbReference type="ARBA" id="ARBA00022884"/>
    </source>
</evidence>
<protein>
    <recommendedName>
        <fullName evidence="5">Translational regulator CsrA</fullName>
    </recommendedName>
</protein>
<dbReference type="GO" id="GO:1902208">
    <property type="term" value="P:regulation of bacterial-type flagellum assembly"/>
    <property type="evidence" value="ECO:0007669"/>
    <property type="project" value="UniProtKB-UniRule"/>
</dbReference>
<dbReference type="GO" id="GO:0044781">
    <property type="term" value="P:bacterial-type flagellum organization"/>
    <property type="evidence" value="ECO:0007669"/>
    <property type="project" value="UniProtKB-KW"/>
</dbReference>
<organism evidence="6 7">
    <name type="scientific">Entomospira culicis</name>
    <dbReference type="NCBI Taxonomy" id="2719989"/>
    <lineage>
        <taxon>Bacteria</taxon>
        <taxon>Pseudomonadati</taxon>
        <taxon>Spirochaetota</taxon>
        <taxon>Spirochaetia</taxon>
        <taxon>Spirochaetales</taxon>
        <taxon>Spirochaetaceae</taxon>
        <taxon>Entomospira</taxon>
    </lineage>
</organism>
<sequence>MLILSRRKDEKIIIDGRIEITIVEVKGDQVKLGIVAPEEVKIYRHEVFQAIEQENIHANCTLARDLPKIEIPR</sequence>
<dbReference type="EMBL" id="JAATLM010000001">
    <property type="protein sequence ID" value="NIZ69970.1"/>
    <property type="molecule type" value="Genomic_DNA"/>
</dbReference>
<keyword evidence="2 5" id="KW-0678">Repressor</keyword>
<gene>
    <name evidence="5 6" type="primary">csrA</name>
    <name evidence="6" type="ORF">HCT48_07090</name>
</gene>
<dbReference type="NCBIfam" id="TIGR00202">
    <property type="entry name" value="csrA"/>
    <property type="match status" value="1"/>
</dbReference>
<keyword evidence="3 5" id="KW-0810">Translation regulation</keyword>
<dbReference type="Pfam" id="PF02599">
    <property type="entry name" value="CsrA"/>
    <property type="match status" value="1"/>
</dbReference>
<dbReference type="Proteomes" id="UP000778951">
    <property type="component" value="Unassembled WGS sequence"/>
</dbReference>
<dbReference type="PANTHER" id="PTHR34984">
    <property type="entry name" value="CARBON STORAGE REGULATOR"/>
    <property type="match status" value="1"/>
</dbReference>
<evidence type="ECO:0000256" key="5">
    <source>
        <dbReference type="HAMAP-Rule" id="MF_00167"/>
    </source>
</evidence>
<name>A0A968GLG3_9SPIO</name>
<comment type="function">
    <text evidence="5">A translational regulator that binds mRNA to regulate translation initiation and/or mRNA stability. Usually binds in the 5'-UTR at or near the Shine-Dalgarno sequence preventing ribosome-binding, thus repressing translation. Its main target seems to be the major flagellin gene, while its function is anatagonized by FliW.</text>
</comment>
<dbReference type="GO" id="GO:0005829">
    <property type="term" value="C:cytosol"/>
    <property type="evidence" value="ECO:0007669"/>
    <property type="project" value="TreeGrafter"/>
</dbReference>
<dbReference type="GO" id="GO:0048027">
    <property type="term" value="F:mRNA 5'-UTR binding"/>
    <property type="evidence" value="ECO:0007669"/>
    <property type="project" value="UniProtKB-UniRule"/>
</dbReference>
<proteinExistence type="inferred from homology"/>
<dbReference type="Gene3D" id="2.60.40.4380">
    <property type="entry name" value="Translational regulator CsrA"/>
    <property type="match status" value="1"/>
</dbReference>
<evidence type="ECO:0000256" key="1">
    <source>
        <dbReference type="ARBA" id="ARBA00022490"/>
    </source>
</evidence>
<dbReference type="PANTHER" id="PTHR34984:SF1">
    <property type="entry name" value="CARBON STORAGE REGULATOR"/>
    <property type="match status" value="1"/>
</dbReference>
<comment type="similarity">
    <text evidence="5">Belongs to the CsrA/RsmA family.</text>
</comment>
<keyword evidence="4 5" id="KW-0694">RNA-binding</keyword>